<comment type="caution">
    <text evidence="2">The sequence shown here is derived from an EMBL/GenBank/DDBJ whole genome shotgun (WGS) entry which is preliminary data.</text>
</comment>
<keyword evidence="3" id="KW-1185">Reference proteome</keyword>
<gene>
    <name evidence="2" type="ORF">KX928_03735</name>
</gene>
<dbReference type="GO" id="GO:0008233">
    <property type="term" value="F:peptidase activity"/>
    <property type="evidence" value="ECO:0007669"/>
    <property type="project" value="UniProtKB-KW"/>
</dbReference>
<reference evidence="2" key="1">
    <citation type="submission" date="2021-07" db="EMBL/GenBank/DDBJ databases">
        <title>Roseobacter insulae sp. nov., isolated from a tidal flat.</title>
        <authorList>
            <person name="Park S."/>
            <person name="Yoon J.-H."/>
        </authorList>
    </citation>
    <scope>NUCLEOTIDE SEQUENCE</scope>
    <source>
        <strain evidence="2">YSTF-M11</strain>
    </source>
</reference>
<dbReference type="AlphaFoldDB" id="A0A9X1FSK0"/>
<dbReference type="Pfam" id="PF13365">
    <property type="entry name" value="Trypsin_2"/>
    <property type="match status" value="1"/>
</dbReference>
<proteinExistence type="predicted"/>
<name>A0A9X1FSK0_9RHOB</name>
<keyword evidence="2" id="KW-0645">Protease</keyword>
<dbReference type="RefSeq" id="WP_219499102.1">
    <property type="nucleotide sequence ID" value="NZ_JAHXDN010000001.1"/>
</dbReference>
<accession>A0A9X1FSK0</accession>
<feature type="chain" id="PRO_5040768893" evidence="1">
    <location>
        <begin position="25"/>
        <end position="432"/>
    </location>
</feature>
<sequence>MGTFAKLVLLVALLVVGTSGASRAEPHEIARPSLIFIETKGTAQIGPNAKLKDEIQTQATGFVITDDGFILTSHHLLDEHIKFQSLRLSITGVQADYDGDRLNLTVVEANPFMDLVLLKARLPHGETLTPMKLGNGAENLTPSTKLYTSGFPGPTYQPDDGYFVDDQGTTPHLKQVKFSVENGQSGSPVYLEDGTVIGVVKGSLKNSDTGAVIPQKSVFVPIELAASLTSHIRLKELEQRNRELSAAIEWLKKAVGDMGDDIPEGGDAHSRIGTVEDHIEAVASNFNWNAEIDDRGDLRIEYRKLLGGEIQIENIGLLVTPLYNQFAYDASLDKEAVSPIELPPLIANTKKESWFTRKEILDKDRRGVFIIDTFREKLNKKLAEETIKAVPKGTAKVVSVDVTIVPFTEPQQERGAPVTLAITCELSECLNK</sequence>
<keyword evidence="2" id="KW-0378">Hydrolase</keyword>
<evidence type="ECO:0000313" key="2">
    <source>
        <dbReference type="EMBL" id="MBW4706893.1"/>
    </source>
</evidence>
<dbReference type="Proteomes" id="UP001138661">
    <property type="component" value="Unassembled WGS sequence"/>
</dbReference>
<organism evidence="2 3">
    <name type="scientific">Roseobacter insulae</name>
    <dbReference type="NCBI Taxonomy" id="2859783"/>
    <lineage>
        <taxon>Bacteria</taxon>
        <taxon>Pseudomonadati</taxon>
        <taxon>Pseudomonadota</taxon>
        <taxon>Alphaproteobacteria</taxon>
        <taxon>Rhodobacterales</taxon>
        <taxon>Roseobacteraceae</taxon>
        <taxon>Roseobacter</taxon>
    </lineage>
</organism>
<keyword evidence="1" id="KW-0732">Signal</keyword>
<dbReference type="EMBL" id="JAHXDN010000001">
    <property type="protein sequence ID" value="MBW4706893.1"/>
    <property type="molecule type" value="Genomic_DNA"/>
</dbReference>
<evidence type="ECO:0000256" key="1">
    <source>
        <dbReference type="SAM" id="SignalP"/>
    </source>
</evidence>
<feature type="signal peptide" evidence="1">
    <location>
        <begin position="1"/>
        <end position="24"/>
    </location>
</feature>
<dbReference type="GO" id="GO:0006508">
    <property type="term" value="P:proteolysis"/>
    <property type="evidence" value="ECO:0007669"/>
    <property type="project" value="UniProtKB-KW"/>
</dbReference>
<protein>
    <submittedName>
        <fullName evidence="2">Serine protease</fullName>
    </submittedName>
</protein>
<evidence type="ECO:0000313" key="3">
    <source>
        <dbReference type="Proteomes" id="UP001138661"/>
    </source>
</evidence>